<name>A0A1B2M313_9GAMM</name>
<dbReference type="EMBL" id="CP016895">
    <property type="protein sequence ID" value="AOA59569.1"/>
    <property type="molecule type" value="Genomic_DNA"/>
</dbReference>
<comment type="similarity">
    <text evidence="2">Belongs to the CorA metal ion transporter (MIT) (TC 1.A.35) family.</text>
</comment>
<dbReference type="OrthoDB" id="9803416at2"/>
<dbReference type="CDD" id="cd12827">
    <property type="entry name" value="EcCorA_ZntB-like_u2"/>
    <property type="match status" value="1"/>
</dbReference>
<reference evidence="8 9" key="1">
    <citation type="submission" date="2016-08" db="EMBL/GenBank/DDBJ databases">
        <authorList>
            <person name="Seilhamer J.J."/>
        </authorList>
    </citation>
    <scope>NUCLEOTIDE SEQUENCE [LARGE SCALE GENOMIC DNA]</scope>
    <source>
        <strain evidence="8 9">BRTC-1</strain>
    </source>
</reference>
<feature type="coiled-coil region" evidence="6">
    <location>
        <begin position="142"/>
        <end position="169"/>
    </location>
</feature>
<dbReference type="Gene3D" id="1.20.58.340">
    <property type="entry name" value="Magnesium transport protein CorA, transmembrane region"/>
    <property type="match status" value="2"/>
</dbReference>
<keyword evidence="3 7" id="KW-0812">Transmembrane</keyword>
<evidence type="ECO:0000256" key="4">
    <source>
        <dbReference type="ARBA" id="ARBA00022989"/>
    </source>
</evidence>
<keyword evidence="4 7" id="KW-1133">Transmembrane helix</keyword>
<dbReference type="GO" id="GO:0016020">
    <property type="term" value="C:membrane"/>
    <property type="evidence" value="ECO:0007669"/>
    <property type="project" value="UniProtKB-SubCell"/>
</dbReference>
<dbReference type="InterPro" id="IPR047199">
    <property type="entry name" value="CorA-like"/>
</dbReference>
<dbReference type="KEGG" id="ala:BFG52_15265"/>
<gene>
    <name evidence="8" type="ORF">BFG52_15265</name>
</gene>
<dbReference type="PANTHER" id="PTHR47891:SF2">
    <property type="entry name" value="MAGNESIUM AND COBALT TRANSPORTER"/>
    <property type="match status" value="1"/>
</dbReference>
<dbReference type="SUPFAM" id="SSF143865">
    <property type="entry name" value="CorA soluble domain-like"/>
    <property type="match status" value="1"/>
</dbReference>
<dbReference type="Gene3D" id="3.30.460.20">
    <property type="entry name" value="CorA soluble domain-like"/>
    <property type="match status" value="1"/>
</dbReference>
<evidence type="ECO:0000256" key="5">
    <source>
        <dbReference type="ARBA" id="ARBA00023136"/>
    </source>
</evidence>
<dbReference type="STRING" id="1789224.BFG52_15265"/>
<evidence type="ECO:0000313" key="9">
    <source>
        <dbReference type="Proteomes" id="UP000093391"/>
    </source>
</evidence>
<evidence type="ECO:0000256" key="3">
    <source>
        <dbReference type="ARBA" id="ARBA00022692"/>
    </source>
</evidence>
<dbReference type="InterPro" id="IPR045861">
    <property type="entry name" value="CorA_cytoplasmic_dom"/>
</dbReference>
<evidence type="ECO:0000256" key="1">
    <source>
        <dbReference type="ARBA" id="ARBA00004141"/>
    </source>
</evidence>
<comment type="subcellular location">
    <subcellularLocation>
        <location evidence="1">Membrane</location>
        <topology evidence="1">Multi-pass membrane protein</topology>
    </subcellularLocation>
</comment>
<dbReference type="SUPFAM" id="SSF144083">
    <property type="entry name" value="Magnesium transport protein CorA, transmembrane region"/>
    <property type="match status" value="1"/>
</dbReference>
<evidence type="ECO:0000256" key="7">
    <source>
        <dbReference type="SAM" id="Phobius"/>
    </source>
</evidence>
<keyword evidence="5 7" id="KW-0472">Membrane</keyword>
<evidence type="ECO:0008006" key="10">
    <source>
        <dbReference type="Google" id="ProtNLM"/>
    </source>
</evidence>
<accession>A0A1B2M313</accession>
<dbReference type="RefSeq" id="WP_067558163.1">
    <property type="nucleotide sequence ID" value="NZ_CP016895.1"/>
</dbReference>
<dbReference type="AlphaFoldDB" id="A0A1B2M313"/>
<keyword evidence="9" id="KW-1185">Reference proteome</keyword>
<evidence type="ECO:0000256" key="6">
    <source>
        <dbReference type="SAM" id="Coils"/>
    </source>
</evidence>
<dbReference type="Pfam" id="PF01544">
    <property type="entry name" value="CorA"/>
    <property type="match status" value="1"/>
</dbReference>
<dbReference type="Proteomes" id="UP000093391">
    <property type="component" value="Chromosome"/>
</dbReference>
<evidence type="ECO:0000256" key="2">
    <source>
        <dbReference type="ARBA" id="ARBA00009765"/>
    </source>
</evidence>
<dbReference type="PANTHER" id="PTHR47891">
    <property type="entry name" value="TRANSPORTER-RELATED"/>
    <property type="match status" value="1"/>
</dbReference>
<dbReference type="InterPro" id="IPR002523">
    <property type="entry name" value="MgTranspt_CorA/ZnTranspt_ZntB"/>
</dbReference>
<keyword evidence="6" id="KW-0175">Coiled coil</keyword>
<dbReference type="GO" id="GO:0046873">
    <property type="term" value="F:metal ion transmembrane transporter activity"/>
    <property type="evidence" value="ECO:0007669"/>
    <property type="project" value="InterPro"/>
</dbReference>
<sequence>MLKIYQSNAQAQLLEVPEIVHNSLILLIQPSLDELLIVETALQLPRQLCTAALDQNERPRIEKSPDQIMLLLNAPYRLEPLHDPHTAPYQTCPIGLIHCDHHMIIVCRQQLPMIEQLMAGRFGDFQSCMKTRISLLLFKAIAESYNQHLTQINKQMAQLQQQLKRSYRNHELFALMSLNKSLVYFSTALTAMTLLYQRLMDGQEIKIHQHEAMRLADTLIDLRQATEVTEMRRESASNLMDAYAAIIHNNLNSVLKILTTLAIVMMIPTMIGSIFSMNVALPYEEQWISTIVISISMLVLVTGLLLLFYKKKYLRIR</sequence>
<feature type="transmembrane region" description="Helical" evidence="7">
    <location>
        <begin position="257"/>
        <end position="281"/>
    </location>
</feature>
<dbReference type="InterPro" id="IPR045863">
    <property type="entry name" value="CorA_TM1_TM2"/>
</dbReference>
<protein>
    <recommendedName>
        <fullName evidence="10">Magnesium transporter</fullName>
    </recommendedName>
</protein>
<evidence type="ECO:0000313" key="8">
    <source>
        <dbReference type="EMBL" id="AOA59569.1"/>
    </source>
</evidence>
<feature type="transmembrane region" description="Helical" evidence="7">
    <location>
        <begin position="287"/>
        <end position="309"/>
    </location>
</feature>
<organism evidence="8 9">
    <name type="scientific">Acinetobacter larvae</name>
    <dbReference type="NCBI Taxonomy" id="1789224"/>
    <lineage>
        <taxon>Bacteria</taxon>
        <taxon>Pseudomonadati</taxon>
        <taxon>Pseudomonadota</taxon>
        <taxon>Gammaproteobacteria</taxon>
        <taxon>Moraxellales</taxon>
        <taxon>Moraxellaceae</taxon>
        <taxon>Acinetobacter</taxon>
    </lineage>
</organism>
<proteinExistence type="inferred from homology"/>